<dbReference type="AlphaFoldDB" id="A0A9P1I491"/>
<feature type="chain" id="PRO_5040529515" description="Transmembrane 9 superfamily member" evidence="9">
    <location>
        <begin position="20"/>
        <end position="617"/>
    </location>
</feature>
<evidence type="ECO:0000313" key="10">
    <source>
        <dbReference type="EMBL" id="CAI5437715.1"/>
    </source>
</evidence>
<feature type="transmembrane region" description="Helical" evidence="9">
    <location>
        <begin position="318"/>
        <end position="345"/>
    </location>
</feature>
<dbReference type="GO" id="GO:0072657">
    <property type="term" value="P:protein localization to membrane"/>
    <property type="evidence" value="ECO:0007669"/>
    <property type="project" value="TreeGrafter"/>
</dbReference>
<keyword evidence="6 9" id="KW-1133">Transmembrane helix</keyword>
<evidence type="ECO:0000256" key="7">
    <source>
        <dbReference type="ARBA" id="ARBA00023034"/>
    </source>
</evidence>
<evidence type="ECO:0000256" key="1">
    <source>
        <dbReference type="ARBA" id="ARBA00004141"/>
    </source>
</evidence>
<dbReference type="Pfam" id="PF02990">
    <property type="entry name" value="EMP70"/>
    <property type="match status" value="1"/>
</dbReference>
<feature type="transmembrane region" description="Helical" evidence="9">
    <location>
        <begin position="393"/>
        <end position="412"/>
    </location>
</feature>
<evidence type="ECO:0000313" key="11">
    <source>
        <dbReference type="Proteomes" id="UP001152747"/>
    </source>
</evidence>
<gene>
    <name evidence="10" type="ORF">CAMP_LOCUS352</name>
</gene>
<protein>
    <recommendedName>
        <fullName evidence="9">Transmembrane 9 superfamily member</fullName>
    </recommendedName>
</protein>
<proteinExistence type="inferred from homology"/>
<dbReference type="OrthoDB" id="1666796at2759"/>
<feature type="transmembrane region" description="Helical" evidence="9">
    <location>
        <begin position="351"/>
        <end position="372"/>
    </location>
</feature>
<organism evidence="10 11">
    <name type="scientific">Caenorhabditis angaria</name>
    <dbReference type="NCBI Taxonomy" id="860376"/>
    <lineage>
        <taxon>Eukaryota</taxon>
        <taxon>Metazoa</taxon>
        <taxon>Ecdysozoa</taxon>
        <taxon>Nematoda</taxon>
        <taxon>Chromadorea</taxon>
        <taxon>Rhabditida</taxon>
        <taxon>Rhabditina</taxon>
        <taxon>Rhabditomorpha</taxon>
        <taxon>Rhabditoidea</taxon>
        <taxon>Rhabditidae</taxon>
        <taxon>Peloderinae</taxon>
        <taxon>Caenorhabditis</taxon>
    </lineage>
</organism>
<feature type="transmembrane region" description="Helical" evidence="9">
    <location>
        <begin position="424"/>
        <end position="447"/>
    </location>
</feature>
<sequence>MLKIGTILVLFCLLPSNEGFYVPGVAPVDFKVGDVIDVKAIKLTSSNNIMPFEYYSVPFCRPKNGEIVYKSENLGEVMRGDRIVNTPFVFNMMKNTECLSVCSNIVSKQDVSLLKERIQQEYSAHLIVDNLPVATVIAGTKNLDVYYDLGYRLGWKNDAGKVFLNNHLDFTIKYHQHSEGLYRVVGFEVKPKSYANVQAAQGDTCTLPSDNAHFELTDGEQKIPFSYSIKFEESEVPWASRWDVYLSTKGSEIHWFSILNSLVVVFSLSGFLSVTIVRTVRRDIAHYNRDDEEDDTLEETGWKLVHGDVFRPPPHQMILVNMVGTGIQLLGMCGIVVVCAMLGMLSPASRGSLMSASVFLFCFMGLISGFHAGRLYKTMKGRNPIRCAIQTATLFPSLILGAGFFLNFFLIGKHSSGAVPFGTMIALLFMWFCIDMPLIFLGFYFGYRKQPYTHPVRTNQIPRQVPDQPWFLRLIPSSLLAGILPFGAMFIELFFIFNAIWENQFYYLFGFLFIVSIILAVSTAQISVVATYFSLCAENYRWWWRSFVISGGSSFYVMAYAIFYYNTTLTIDGFVPTVLYFGYSFLIALTFFFMTGTVGFYASHFFLTKIYAAVKID</sequence>
<dbReference type="GO" id="GO:0005794">
    <property type="term" value="C:Golgi apparatus"/>
    <property type="evidence" value="ECO:0007669"/>
    <property type="project" value="UniProtKB-SubCell"/>
</dbReference>
<feature type="transmembrane region" description="Helical" evidence="9">
    <location>
        <begin position="547"/>
        <end position="566"/>
    </location>
</feature>
<keyword evidence="8 9" id="KW-0472">Membrane</keyword>
<reference evidence="10" key="1">
    <citation type="submission" date="2022-11" db="EMBL/GenBank/DDBJ databases">
        <authorList>
            <person name="Kikuchi T."/>
        </authorList>
    </citation>
    <scope>NUCLEOTIDE SEQUENCE</scope>
    <source>
        <strain evidence="10">PS1010</strain>
    </source>
</reference>
<dbReference type="PANTHER" id="PTHR10766:SF55">
    <property type="entry name" value="TRANSMEMBRANE 9 SUPERFAMILY MEMBER 4"/>
    <property type="match status" value="1"/>
</dbReference>
<keyword evidence="4 9" id="KW-0812">Transmembrane</keyword>
<name>A0A9P1I491_9PELO</name>
<evidence type="ECO:0000256" key="4">
    <source>
        <dbReference type="ARBA" id="ARBA00022692"/>
    </source>
</evidence>
<comment type="caution">
    <text evidence="10">The sequence shown here is derived from an EMBL/GenBank/DDBJ whole genome shotgun (WGS) entry which is preliminary data.</text>
</comment>
<dbReference type="InterPro" id="IPR004240">
    <property type="entry name" value="EMP70"/>
</dbReference>
<evidence type="ECO:0000256" key="2">
    <source>
        <dbReference type="ARBA" id="ARBA00004555"/>
    </source>
</evidence>
<accession>A0A9P1I491</accession>
<comment type="subcellular location">
    <subcellularLocation>
        <location evidence="2">Golgi apparatus</location>
    </subcellularLocation>
    <subcellularLocation>
        <location evidence="1">Membrane</location>
        <topology evidence="1">Multi-pass membrane protein</topology>
    </subcellularLocation>
</comment>
<dbReference type="EMBL" id="CANHGI010000001">
    <property type="protein sequence ID" value="CAI5437715.1"/>
    <property type="molecule type" value="Genomic_DNA"/>
</dbReference>
<comment type="similarity">
    <text evidence="3 9">Belongs to the nonaspanin (TM9SF) (TC 9.A.2) family.</text>
</comment>
<dbReference type="GO" id="GO:0016020">
    <property type="term" value="C:membrane"/>
    <property type="evidence" value="ECO:0007669"/>
    <property type="project" value="UniProtKB-SubCell"/>
</dbReference>
<keyword evidence="11" id="KW-1185">Reference proteome</keyword>
<dbReference type="PANTHER" id="PTHR10766">
    <property type="entry name" value="TRANSMEMBRANE 9 SUPERFAMILY PROTEIN"/>
    <property type="match status" value="1"/>
</dbReference>
<evidence type="ECO:0000256" key="8">
    <source>
        <dbReference type="ARBA" id="ARBA00023136"/>
    </source>
</evidence>
<keyword evidence="7" id="KW-0333">Golgi apparatus</keyword>
<evidence type="ECO:0000256" key="9">
    <source>
        <dbReference type="RuleBase" id="RU363079"/>
    </source>
</evidence>
<feature type="transmembrane region" description="Helical" evidence="9">
    <location>
        <begin position="578"/>
        <end position="602"/>
    </location>
</feature>
<dbReference type="Proteomes" id="UP001152747">
    <property type="component" value="Unassembled WGS sequence"/>
</dbReference>
<feature type="signal peptide" evidence="9">
    <location>
        <begin position="1"/>
        <end position="19"/>
    </location>
</feature>
<evidence type="ECO:0000256" key="5">
    <source>
        <dbReference type="ARBA" id="ARBA00022729"/>
    </source>
</evidence>
<feature type="transmembrane region" description="Helical" evidence="9">
    <location>
        <begin position="479"/>
        <end position="501"/>
    </location>
</feature>
<feature type="transmembrane region" description="Helical" evidence="9">
    <location>
        <begin position="507"/>
        <end position="535"/>
    </location>
</feature>
<keyword evidence="5 9" id="KW-0732">Signal</keyword>
<evidence type="ECO:0000256" key="6">
    <source>
        <dbReference type="ARBA" id="ARBA00022989"/>
    </source>
</evidence>
<feature type="transmembrane region" description="Helical" evidence="9">
    <location>
        <begin position="255"/>
        <end position="277"/>
    </location>
</feature>
<evidence type="ECO:0000256" key="3">
    <source>
        <dbReference type="ARBA" id="ARBA00005227"/>
    </source>
</evidence>